<evidence type="ECO:0000313" key="6">
    <source>
        <dbReference type="WBParaSite" id="MCU_013115-RA"/>
    </source>
</evidence>
<dbReference type="SMART" id="SM00132">
    <property type="entry name" value="LIM"/>
    <property type="match status" value="2"/>
</dbReference>
<dbReference type="PANTHER" id="PTHR24210:SF0">
    <property type="entry name" value="LIM DOMAIN-CONTAINING PROTEIN"/>
    <property type="match status" value="1"/>
</dbReference>
<proteinExistence type="predicted"/>
<dbReference type="WBParaSite" id="MCU_013115-RA">
    <property type="protein sequence ID" value="MCU_013115-RA"/>
    <property type="gene ID" value="MCU_013115"/>
</dbReference>
<evidence type="ECO:0000259" key="5">
    <source>
        <dbReference type="PROSITE" id="PS50023"/>
    </source>
</evidence>
<protein>
    <submittedName>
        <fullName evidence="6">LIM zinc-binding domain-containing protein</fullName>
    </submittedName>
</protein>
<feature type="domain" description="LIM zinc-binding" evidence="5">
    <location>
        <begin position="66"/>
        <end position="125"/>
    </location>
</feature>
<dbReference type="GO" id="GO:0005737">
    <property type="term" value="C:cytoplasm"/>
    <property type="evidence" value="ECO:0007669"/>
    <property type="project" value="TreeGrafter"/>
</dbReference>
<organism evidence="6">
    <name type="scientific">Mesocestoides corti</name>
    <name type="common">Flatworm</name>
    <dbReference type="NCBI Taxonomy" id="53468"/>
    <lineage>
        <taxon>Eukaryota</taxon>
        <taxon>Metazoa</taxon>
        <taxon>Spiralia</taxon>
        <taxon>Lophotrochozoa</taxon>
        <taxon>Platyhelminthes</taxon>
        <taxon>Cestoda</taxon>
        <taxon>Eucestoda</taxon>
        <taxon>Cyclophyllidea</taxon>
        <taxon>Mesocestoididae</taxon>
        <taxon>Mesocestoides</taxon>
    </lineage>
</organism>
<keyword evidence="3 4" id="KW-0440">LIM domain</keyword>
<dbReference type="GO" id="GO:0045216">
    <property type="term" value="P:cell-cell junction organization"/>
    <property type="evidence" value="ECO:0007669"/>
    <property type="project" value="TreeGrafter"/>
</dbReference>
<dbReference type="SUPFAM" id="SSF57716">
    <property type="entry name" value="Glucocorticoid receptor-like (DNA-binding domain)"/>
    <property type="match status" value="2"/>
</dbReference>
<dbReference type="PANTHER" id="PTHR24210">
    <property type="entry name" value="LIM DOMAIN-CONTAINING PROTEIN"/>
    <property type="match status" value="1"/>
</dbReference>
<evidence type="ECO:0000256" key="3">
    <source>
        <dbReference type="ARBA" id="ARBA00023038"/>
    </source>
</evidence>
<name>A0A5K3FYV0_MESCO</name>
<evidence type="ECO:0000256" key="2">
    <source>
        <dbReference type="ARBA" id="ARBA00022833"/>
    </source>
</evidence>
<evidence type="ECO:0000256" key="1">
    <source>
        <dbReference type="ARBA" id="ARBA00022723"/>
    </source>
</evidence>
<dbReference type="PROSITE" id="PS00478">
    <property type="entry name" value="LIM_DOMAIN_1"/>
    <property type="match status" value="1"/>
</dbReference>
<dbReference type="FunFam" id="2.10.110.10:FF:000009">
    <property type="entry name" value="Paxillin isoform 1"/>
    <property type="match status" value="1"/>
</dbReference>
<dbReference type="GO" id="GO:0098609">
    <property type="term" value="P:cell-cell adhesion"/>
    <property type="evidence" value="ECO:0007669"/>
    <property type="project" value="TreeGrafter"/>
</dbReference>
<dbReference type="AlphaFoldDB" id="A0A5K3FYV0"/>
<dbReference type="GO" id="GO:1900026">
    <property type="term" value="P:positive regulation of substrate adhesion-dependent cell spreading"/>
    <property type="evidence" value="ECO:0007669"/>
    <property type="project" value="TreeGrafter"/>
</dbReference>
<dbReference type="Gene3D" id="2.10.110.10">
    <property type="entry name" value="Cysteine Rich Protein"/>
    <property type="match status" value="2"/>
</dbReference>
<reference evidence="6" key="1">
    <citation type="submission" date="2019-11" db="UniProtKB">
        <authorList>
            <consortium name="WormBaseParasite"/>
        </authorList>
    </citation>
    <scope>IDENTIFICATION</scope>
</reference>
<dbReference type="PROSITE" id="PS50023">
    <property type="entry name" value="LIM_DOMAIN_2"/>
    <property type="match status" value="1"/>
</dbReference>
<dbReference type="InterPro" id="IPR001781">
    <property type="entry name" value="Znf_LIM"/>
</dbReference>
<keyword evidence="2 4" id="KW-0862">Zinc</keyword>
<dbReference type="GO" id="GO:0046872">
    <property type="term" value="F:metal ion binding"/>
    <property type="evidence" value="ECO:0007669"/>
    <property type="project" value="UniProtKB-KW"/>
</dbReference>
<evidence type="ECO:0000256" key="4">
    <source>
        <dbReference type="PROSITE-ProRule" id="PRU00125"/>
    </source>
</evidence>
<sequence length="264" mass="30108">MFEALVAFHGFSPSILSVCNETGSRLDVAAFTLTCYVCADKLDSRCQLFRGKALCSRCYLTSSKIAVCCACHHAIEGRVVLALGRVWHPEHLVCRKCEEILSGGSFYEENGEPLCFYHFRILTQEICHSCRNLLPECLIEFANKLYCLEHFTCELCDKLLRPGGRFHMVDLRPVCKSCYRRLPIDMQRHLQKWGRKDKHPVNIGLRNFIDRLLCIYPRSSYARKQIPLNREALPYLRSGQFVAEPSAVSEAQPSSSRPGRSISL</sequence>
<dbReference type="Pfam" id="PF00412">
    <property type="entry name" value="LIM"/>
    <property type="match status" value="2"/>
</dbReference>
<accession>A0A5K3FYV0</accession>
<dbReference type="GO" id="GO:2001046">
    <property type="term" value="P:positive regulation of integrin-mediated signaling pathway"/>
    <property type="evidence" value="ECO:0007669"/>
    <property type="project" value="TreeGrafter"/>
</dbReference>
<dbReference type="InterPro" id="IPR017351">
    <property type="entry name" value="PINCH-1-4-like"/>
</dbReference>
<keyword evidence="1 4" id="KW-0479">Metal-binding</keyword>